<reference evidence="2" key="1">
    <citation type="submission" date="2016-01" db="EMBL/GenBank/DDBJ databases">
        <authorList>
            <person name="Mitreva M."/>
            <person name="Pepin K.H."/>
            <person name="Mihindukulasuriya K.A."/>
            <person name="Fulton R."/>
            <person name="Fronick C."/>
            <person name="O'Laughlin M."/>
            <person name="Miner T."/>
            <person name="Herter B."/>
            <person name="Rosa B.A."/>
            <person name="Cordes M."/>
            <person name="Tomlinson C."/>
            <person name="Wollam A."/>
            <person name="Palsikar V.B."/>
            <person name="Mardis E.R."/>
            <person name="Wilson R.K."/>
        </authorList>
    </citation>
    <scope>NUCLEOTIDE SEQUENCE [LARGE SCALE GENOMIC DNA]</scope>
    <source>
        <strain evidence="2">KA00683</strain>
    </source>
</reference>
<comment type="caution">
    <text evidence="1">The sequence shown here is derived from an EMBL/GenBank/DDBJ whole genome shotgun (WGS) entry which is preliminary data.</text>
</comment>
<name>A0A134B8B6_9PORP</name>
<protein>
    <submittedName>
        <fullName evidence="1">Uncharacterized protein</fullName>
    </submittedName>
</protein>
<evidence type="ECO:0000313" key="1">
    <source>
        <dbReference type="EMBL" id="KXB76185.1"/>
    </source>
</evidence>
<dbReference type="STRING" id="322095.HMPREF3185_01122"/>
<proteinExistence type="predicted"/>
<organism evidence="1 2">
    <name type="scientific">Porphyromonas somerae</name>
    <dbReference type="NCBI Taxonomy" id="322095"/>
    <lineage>
        <taxon>Bacteria</taxon>
        <taxon>Pseudomonadati</taxon>
        <taxon>Bacteroidota</taxon>
        <taxon>Bacteroidia</taxon>
        <taxon>Bacteroidales</taxon>
        <taxon>Porphyromonadaceae</taxon>
        <taxon>Porphyromonas</taxon>
    </lineage>
</organism>
<evidence type="ECO:0000313" key="2">
    <source>
        <dbReference type="Proteomes" id="UP000070224"/>
    </source>
</evidence>
<dbReference type="EMBL" id="LSDK01000076">
    <property type="protein sequence ID" value="KXB76185.1"/>
    <property type="molecule type" value="Genomic_DNA"/>
</dbReference>
<dbReference type="PATRIC" id="fig|322095.3.peg.1106"/>
<gene>
    <name evidence="1" type="ORF">HMPREF3185_01122</name>
</gene>
<keyword evidence="2" id="KW-1185">Reference proteome</keyword>
<sequence length="42" mass="4851">MERICAVRKRHAGILRATPPECRSLYGTKVEQCSVKKEYITK</sequence>
<dbReference type="AlphaFoldDB" id="A0A134B8B6"/>
<accession>A0A134B8B6</accession>
<dbReference type="Proteomes" id="UP000070224">
    <property type="component" value="Unassembled WGS sequence"/>
</dbReference>